<dbReference type="InterPro" id="IPR023210">
    <property type="entry name" value="NADP_OxRdtase_dom"/>
</dbReference>
<gene>
    <name evidence="3" type="ORF">SAMEA4029010_CIC11G00000001459</name>
</gene>
<dbReference type="OrthoDB" id="37537at2759"/>
<evidence type="ECO:0000313" key="4">
    <source>
        <dbReference type="Proteomes" id="UP000182334"/>
    </source>
</evidence>
<dbReference type="STRING" id="45354.A0A1L0D160"/>
<dbReference type="GO" id="GO:0005737">
    <property type="term" value="C:cytoplasm"/>
    <property type="evidence" value="ECO:0007669"/>
    <property type="project" value="TreeGrafter"/>
</dbReference>
<dbReference type="SUPFAM" id="SSF51430">
    <property type="entry name" value="NAD(P)-linked oxidoreductase"/>
    <property type="match status" value="1"/>
</dbReference>
<proteinExistence type="predicted"/>
<organism evidence="3 4">
    <name type="scientific">Sungouiella intermedia</name>
    <dbReference type="NCBI Taxonomy" id="45354"/>
    <lineage>
        <taxon>Eukaryota</taxon>
        <taxon>Fungi</taxon>
        <taxon>Dikarya</taxon>
        <taxon>Ascomycota</taxon>
        <taxon>Saccharomycotina</taxon>
        <taxon>Pichiomycetes</taxon>
        <taxon>Metschnikowiaceae</taxon>
        <taxon>Sungouiella</taxon>
    </lineage>
</organism>
<name>A0A1L0D160_9ASCO</name>
<dbReference type="EMBL" id="LT635757">
    <property type="protein sequence ID" value="SGZ49704.1"/>
    <property type="molecule type" value="Genomic_DNA"/>
</dbReference>
<dbReference type="AlphaFoldDB" id="A0A1L0D160"/>
<evidence type="ECO:0000259" key="2">
    <source>
        <dbReference type="Pfam" id="PF00248"/>
    </source>
</evidence>
<dbReference type="Pfam" id="PF00248">
    <property type="entry name" value="Aldo_ket_red"/>
    <property type="match status" value="1"/>
</dbReference>
<keyword evidence="4" id="KW-1185">Reference proteome</keyword>
<accession>A0A1L0D160</accession>
<evidence type="ECO:0000256" key="1">
    <source>
        <dbReference type="ARBA" id="ARBA00023002"/>
    </source>
</evidence>
<feature type="domain" description="NADP-dependent oxidoreductase" evidence="2">
    <location>
        <begin position="13"/>
        <end position="326"/>
    </location>
</feature>
<protein>
    <submittedName>
        <fullName evidence="3">CIC11C00000001459</fullName>
    </submittedName>
</protein>
<keyword evidence="1" id="KW-0560">Oxidoreductase</keyword>
<dbReference type="Proteomes" id="UP000182334">
    <property type="component" value="Chromosome II"/>
</dbReference>
<dbReference type="GO" id="GO:0016491">
    <property type="term" value="F:oxidoreductase activity"/>
    <property type="evidence" value="ECO:0007669"/>
    <property type="project" value="UniProtKB-KW"/>
</dbReference>
<sequence>MSFQAVPIPGNFGFGSMSLTWTPEPVPFEKAFATIKHCLDNHDIKFINGGEFYGSDLINLKLLGEFWKKYGEKYPGVVVSIKGAINVTNLTPDGSKASIDKSVKNILQFFPQEKSKRPILIFEIARVDPNIPYDESIGYIAEHVKAGNIDGISLSEVGKGSISKAVDVFPISCVELEFSLMCRDIVDNGILEVLSKHQIPVVAYSPLCRGYLTESTANDPEAFQKLINRPGDFRSHLGKFSEENYWNNIKIVQKLQKFAETKGSSLEALALSWILAISELENFNGIPKVCKIIPIPSGSTAEKIDKNLGHIVDLTPSDLKEIEQILDSNKVVGARYNEHHTDFA</sequence>
<dbReference type="InterPro" id="IPR036812">
    <property type="entry name" value="NAD(P)_OxRdtase_dom_sf"/>
</dbReference>
<dbReference type="InterPro" id="IPR050791">
    <property type="entry name" value="Aldo-Keto_reductase"/>
</dbReference>
<reference evidence="3 4" key="1">
    <citation type="submission" date="2016-10" db="EMBL/GenBank/DDBJ databases">
        <authorList>
            <person name="de Groot N.N."/>
        </authorList>
    </citation>
    <scope>NUCLEOTIDE SEQUENCE [LARGE SCALE GENOMIC DNA]</scope>
    <source>
        <strain evidence="3 4">CBS 141442</strain>
    </source>
</reference>
<dbReference type="Gene3D" id="3.20.20.100">
    <property type="entry name" value="NADP-dependent oxidoreductase domain"/>
    <property type="match status" value="1"/>
</dbReference>
<dbReference type="PANTHER" id="PTHR43625">
    <property type="entry name" value="AFLATOXIN B1 ALDEHYDE REDUCTASE"/>
    <property type="match status" value="1"/>
</dbReference>
<dbReference type="CDD" id="cd19077">
    <property type="entry name" value="AKR_AKR8A1-2"/>
    <property type="match status" value="1"/>
</dbReference>
<dbReference type="PANTHER" id="PTHR43625:SF78">
    <property type="entry name" value="PYRIDOXAL REDUCTASE-RELATED"/>
    <property type="match status" value="1"/>
</dbReference>
<evidence type="ECO:0000313" key="3">
    <source>
        <dbReference type="EMBL" id="SGZ49704.1"/>
    </source>
</evidence>